<proteinExistence type="predicted"/>
<accession>A0A533QJ83</accession>
<organism evidence="1 2">
    <name type="scientific">Candidatus Jettenia ecosi</name>
    <dbReference type="NCBI Taxonomy" id="2494326"/>
    <lineage>
        <taxon>Bacteria</taxon>
        <taxon>Pseudomonadati</taxon>
        <taxon>Planctomycetota</taxon>
        <taxon>Candidatus Brocadiia</taxon>
        <taxon>Candidatus Brocadiales</taxon>
        <taxon>Candidatus Brocadiaceae</taxon>
        <taxon>Candidatus Jettenia</taxon>
    </lineage>
</organism>
<comment type="caution">
    <text evidence="1">The sequence shown here is derived from an EMBL/GenBank/DDBJ whole genome shotgun (WGS) entry which is preliminary data.</text>
</comment>
<gene>
    <name evidence="1" type="ORF">JETT_3118</name>
</gene>
<reference evidence="1 2" key="1">
    <citation type="submission" date="2019-04" db="EMBL/GenBank/DDBJ databases">
        <title>Genome of a novel bacterium Candidatus Jettenia ecosi reconstructed from metagenome of an anammox bioreactor.</title>
        <authorList>
            <person name="Mardanov A.V."/>
            <person name="Beletsky A.V."/>
            <person name="Ravin N.V."/>
            <person name="Botchkova E.A."/>
            <person name="Litti Y.V."/>
            <person name="Nozhevnikova A.N."/>
        </authorList>
    </citation>
    <scope>NUCLEOTIDE SEQUENCE [LARGE SCALE GENOMIC DNA]</scope>
    <source>
        <strain evidence="1">J2</strain>
    </source>
</reference>
<evidence type="ECO:0000313" key="2">
    <source>
        <dbReference type="Proteomes" id="UP000319783"/>
    </source>
</evidence>
<dbReference type="EMBL" id="SULG01000090">
    <property type="protein sequence ID" value="TLD40620.1"/>
    <property type="molecule type" value="Genomic_DNA"/>
</dbReference>
<name>A0A533QJ83_9BACT</name>
<dbReference type="AlphaFoldDB" id="A0A533QJ83"/>
<dbReference type="Proteomes" id="UP000319783">
    <property type="component" value="Unassembled WGS sequence"/>
</dbReference>
<protein>
    <submittedName>
        <fullName evidence="1">Uncharacterized protein</fullName>
    </submittedName>
</protein>
<sequence>MESLIKLEELLLEENSEGVKGYLSEIDRKTANEMMMKAGEVFGFPTIEIYGVVYTHMGMLAKIFGYASTSGISNLVEKHQLHSVKLAWYTLEVYSMAREIFGLSEKDSKATFVTWDTFLIAGMYGQNPEAQKAKLYLLKAERAFRIGMASESVLAVAKAEWMGYRLVAQKVKDEIFLIGQVERIKDGPFKEAAIEALERLTGKTFPSPIQRQLPFTHEVKQP</sequence>
<evidence type="ECO:0000313" key="1">
    <source>
        <dbReference type="EMBL" id="TLD40620.1"/>
    </source>
</evidence>